<organism evidence="1 2">
    <name type="scientific">Toxocara canis</name>
    <name type="common">Canine roundworm</name>
    <dbReference type="NCBI Taxonomy" id="6265"/>
    <lineage>
        <taxon>Eukaryota</taxon>
        <taxon>Metazoa</taxon>
        <taxon>Ecdysozoa</taxon>
        <taxon>Nematoda</taxon>
        <taxon>Chromadorea</taxon>
        <taxon>Rhabditida</taxon>
        <taxon>Spirurina</taxon>
        <taxon>Ascaridomorpha</taxon>
        <taxon>Ascaridoidea</taxon>
        <taxon>Toxocaridae</taxon>
        <taxon>Toxocara</taxon>
    </lineage>
</organism>
<proteinExistence type="predicted"/>
<evidence type="ECO:0000313" key="1">
    <source>
        <dbReference type="EMBL" id="KHN70665.1"/>
    </source>
</evidence>
<protein>
    <submittedName>
        <fullName evidence="1">Uncharacterized protein</fullName>
    </submittedName>
</protein>
<reference evidence="1 2" key="1">
    <citation type="submission" date="2014-11" db="EMBL/GenBank/DDBJ databases">
        <title>Genetic blueprint of the zoonotic pathogen Toxocara canis.</title>
        <authorList>
            <person name="Zhu X.-Q."/>
            <person name="Korhonen P.K."/>
            <person name="Cai H."/>
            <person name="Young N.D."/>
            <person name="Nejsum P."/>
            <person name="von Samson-Himmelstjerna G."/>
            <person name="Boag P.R."/>
            <person name="Tan P."/>
            <person name="Li Q."/>
            <person name="Min J."/>
            <person name="Yang Y."/>
            <person name="Wang X."/>
            <person name="Fang X."/>
            <person name="Hall R.S."/>
            <person name="Hofmann A."/>
            <person name="Sternberg P.W."/>
            <person name="Jex A.R."/>
            <person name="Gasser R.B."/>
        </authorList>
    </citation>
    <scope>NUCLEOTIDE SEQUENCE [LARGE SCALE GENOMIC DNA]</scope>
    <source>
        <strain evidence="1">PN_DK_2014</strain>
    </source>
</reference>
<name>A0A0B2UNZ1_TOXCA</name>
<sequence length="117" mass="13526">MDVMDVALADWYLIVTFTFYDVCSFHCHQFYLRFVGWSSFDHFLHIIINHVRKFAFAMRISMYQLVSSFVSARECYPLDVETFNGTSTDAIFYIRQDGGGFANGEPASFTDSARTRS</sequence>
<comment type="caution">
    <text evidence="1">The sequence shown here is derived from an EMBL/GenBank/DDBJ whole genome shotgun (WGS) entry which is preliminary data.</text>
</comment>
<dbReference type="Proteomes" id="UP000031036">
    <property type="component" value="Unassembled WGS sequence"/>
</dbReference>
<keyword evidence="2" id="KW-1185">Reference proteome</keyword>
<gene>
    <name evidence="1" type="ORF">Tcan_10225</name>
</gene>
<accession>A0A0B2UNZ1</accession>
<evidence type="ECO:0000313" key="2">
    <source>
        <dbReference type="Proteomes" id="UP000031036"/>
    </source>
</evidence>
<dbReference type="EMBL" id="JPKZ01022854">
    <property type="protein sequence ID" value="KHN70665.1"/>
    <property type="molecule type" value="Genomic_DNA"/>
</dbReference>
<dbReference type="AlphaFoldDB" id="A0A0B2UNZ1"/>